<name>A0A6V8LNK7_9ACTN</name>
<comment type="caution">
    <text evidence="2">The sequence shown here is derived from an EMBL/GenBank/DDBJ whole genome shotgun (WGS) entry which is preliminary data.</text>
</comment>
<dbReference type="AlphaFoldDB" id="A0A6V8LNK7"/>
<sequence>MAVTPADFHAVKGHYLSLDALSTDQDGWITAIAVTVQGIVGSAAEKHRRDRMQYRLLASVQNLQSGLPVVWIASPDDSQIKHVNIFRPRERCPFVGKKLPDICWGTSSAAWKAASPGERTLANLLEAARQVLDNANLNSRAR</sequence>
<organism evidence="2 3">
    <name type="scientific">Phytohabitans rumicis</name>
    <dbReference type="NCBI Taxonomy" id="1076125"/>
    <lineage>
        <taxon>Bacteria</taxon>
        <taxon>Bacillati</taxon>
        <taxon>Actinomycetota</taxon>
        <taxon>Actinomycetes</taxon>
        <taxon>Micromonosporales</taxon>
        <taxon>Micromonosporaceae</taxon>
    </lineage>
</organism>
<dbReference type="EMBL" id="BLPG01000002">
    <property type="protein sequence ID" value="GFJ96249.1"/>
    <property type="molecule type" value="Genomic_DNA"/>
</dbReference>
<gene>
    <name evidence="2" type="ORF">Prum_098910</name>
</gene>
<keyword evidence="1" id="KW-0812">Transmembrane</keyword>
<feature type="transmembrane region" description="Helical" evidence="1">
    <location>
        <begin position="27"/>
        <end position="44"/>
    </location>
</feature>
<evidence type="ECO:0000313" key="3">
    <source>
        <dbReference type="Proteomes" id="UP000482960"/>
    </source>
</evidence>
<accession>A0A6V8LNK7</accession>
<proteinExistence type="predicted"/>
<keyword evidence="1" id="KW-1133">Transmembrane helix</keyword>
<reference evidence="2 3" key="2">
    <citation type="submission" date="2020-03" db="EMBL/GenBank/DDBJ databases">
        <authorList>
            <person name="Ichikawa N."/>
            <person name="Kimura A."/>
            <person name="Kitahashi Y."/>
            <person name="Uohara A."/>
        </authorList>
    </citation>
    <scope>NUCLEOTIDE SEQUENCE [LARGE SCALE GENOMIC DNA]</scope>
    <source>
        <strain evidence="2 3">NBRC 108638</strain>
    </source>
</reference>
<keyword evidence="3" id="KW-1185">Reference proteome</keyword>
<evidence type="ECO:0000313" key="2">
    <source>
        <dbReference type="EMBL" id="GFJ96249.1"/>
    </source>
</evidence>
<dbReference type="Proteomes" id="UP000482960">
    <property type="component" value="Unassembled WGS sequence"/>
</dbReference>
<reference evidence="2 3" key="1">
    <citation type="submission" date="2020-03" db="EMBL/GenBank/DDBJ databases">
        <title>Whole genome shotgun sequence of Phytohabitans rumicis NBRC 108638.</title>
        <authorList>
            <person name="Komaki H."/>
            <person name="Tamura T."/>
        </authorList>
    </citation>
    <scope>NUCLEOTIDE SEQUENCE [LARGE SCALE GENOMIC DNA]</scope>
    <source>
        <strain evidence="2 3">NBRC 108638</strain>
    </source>
</reference>
<keyword evidence="1" id="KW-0472">Membrane</keyword>
<dbReference type="RefSeq" id="WP_173085819.1">
    <property type="nucleotide sequence ID" value="NZ_BAABJB010000071.1"/>
</dbReference>
<evidence type="ECO:0000256" key="1">
    <source>
        <dbReference type="SAM" id="Phobius"/>
    </source>
</evidence>
<protein>
    <submittedName>
        <fullName evidence="2">Uncharacterized protein</fullName>
    </submittedName>
</protein>